<dbReference type="GO" id="GO:0072384">
    <property type="term" value="P:organelle transport along microtubule"/>
    <property type="evidence" value="ECO:0007669"/>
    <property type="project" value="TreeGrafter"/>
</dbReference>
<comment type="caution">
    <text evidence="8">The sequence shown here is derived from an EMBL/GenBank/DDBJ whole genome shotgun (WGS) entry which is preliminary data.</text>
</comment>
<sequence>TAPPTSTSHDQTSTSTSYLSSFLPSAATTLTDAIAAAVSEPLSFLSIKDRSTTTATSPTPSTSAARSVNASSDSSAIRVQPTTSEPTGFVTVTKADSGGVLDPDLEALNKIPRFDPLIKSSLTPGFQWGQLFAAGSKARNDSPFSIDPAPIEAICQRCAAHMRQCAIDVARDQKLLNESMINMDEYCAKLANTVANRCYQAKLQGEQLTALSNMKKQAEKTNALLRGVVSSLEKLDALLSPEDRLTAPENEKKYPMLNKMVVVRREKSHRRNSSLGNFI</sequence>
<dbReference type="AlphaFoldDB" id="A0AAD5S4K5"/>
<feature type="region of interest" description="Disordered" evidence="7">
    <location>
        <begin position="50"/>
        <end position="91"/>
    </location>
</feature>
<dbReference type="CDD" id="cd22789">
    <property type="entry name" value="BORCS5-like"/>
    <property type="match status" value="1"/>
</dbReference>
<keyword evidence="4" id="KW-0472">Membrane</keyword>
<evidence type="ECO:0000256" key="7">
    <source>
        <dbReference type="SAM" id="MobiDB-lite"/>
    </source>
</evidence>
<dbReference type="Pfam" id="PF10158">
    <property type="entry name" value="LOH1CR12"/>
    <property type="match status" value="1"/>
</dbReference>
<protein>
    <recommendedName>
        <fullName evidence="3">BLOC-1-related complex subunit 5</fullName>
    </recommendedName>
</protein>
<gene>
    <name evidence="8" type="ORF">HK097_002620</name>
</gene>
<evidence type="ECO:0000256" key="4">
    <source>
        <dbReference type="ARBA" id="ARBA00023136"/>
    </source>
</evidence>
<dbReference type="PANTHER" id="PTHR31634">
    <property type="entry name" value="BLOC-1-RELATED COMPLEX SUBUNIT 5"/>
    <property type="match status" value="1"/>
</dbReference>
<dbReference type="Proteomes" id="UP001212841">
    <property type="component" value="Unassembled WGS sequence"/>
</dbReference>
<proteinExistence type="inferred from homology"/>
<accession>A0AAD5S4K5</accession>
<evidence type="ECO:0000256" key="2">
    <source>
        <dbReference type="ARBA" id="ARBA00010235"/>
    </source>
</evidence>
<organism evidence="8 9">
    <name type="scientific">Rhizophlyctis rosea</name>
    <dbReference type="NCBI Taxonomy" id="64517"/>
    <lineage>
        <taxon>Eukaryota</taxon>
        <taxon>Fungi</taxon>
        <taxon>Fungi incertae sedis</taxon>
        <taxon>Chytridiomycota</taxon>
        <taxon>Chytridiomycota incertae sedis</taxon>
        <taxon>Chytridiomycetes</taxon>
        <taxon>Rhizophlyctidales</taxon>
        <taxon>Rhizophlyctidaceae</taxon>
        <taxon>Rhizophlyctis</taxon>
    </lineage>
</organism>
<dbReference type="PANTHER" id="PTHR31634:SF2">
    <property type="entry name" value="BLOC-1-RELATED COMPLEX SUBUNIT 5"/>
    <property type="match status" value="1"/>
</dbReference>
<evidence type="ECO:0000256" key="3">
    <source>
        <dbReference type="ARBA" id="ARBA00022300"/>
    </source>
</evidence>
<feature type="compositionally biased region" description="Polar residues" evidence="7">
    <location>
        <begin position="68"/>
        <end position="86"/>
    </location>
</feature>
<keyword evidence="9" id="KW-1185">Reference proteome</keyword>
<evidence type="ECO:0000256" key="5">
    <source>
        <dbReference type="ARBA" id="ARBA00023228"/>
    </source>
</evidence>
<comment type="similarity">
    <text evidence="2">Belongs to the BORCS5 family.</text>
</comment>
<name>A0AAD5S4K5_9FUNG</name>
<dbReference type="EMBL" id="JADGJD010001578">
    <property type="protein sequence ID" value="KAJ3040173.1"/>
    <property type="molecule type" value="Genomic_DNA"/>
</dbReference>
<feature type="non-terminal residue" evidence="8">
    <location>
        <position position="1"/>
    </location>
</feature>
<dbReference type="GO" id="GO:0032418">
    <property type="term" value="P:lysosome localization"/>
    <property type="evidence" value="ECO:0007669"/>
    <property type="project" value="InterPro"/>
</dbReference>
<keyword evidence="5" id="KW-0458">Lysosome</keyword>
<feature type="compositionally biased region" description="Low complexity" evidence="7">
    <location>
        <begin position="52"/>
        <end position="67"/>
    </location>
</feature>
<keyword evidence="6" id="KW-0449">Lipoprotein</keyword>
<evidence type="ECO:0000256" key="6">
    <source>
        <dbReference type="ARBA" id="ARBA00023288"/>
    </source>
</evidence>
<evidence type="ECO:0000313" key="9">
    <source>
        <dbReference type="Proteomes" id="UP001212841"/>
    </source>
</evidence>
<comment type="subcellular location">
    <subcellularLocation>
        <location evidence="1">Lysosome membrane</location>
        <topology evidence="1">Lipid-anchor</topology>
        <orientation evidence="1">Cytoplasmic side</orientation>
    </subcellularLocation>
</comment>
<dbReference type="GO" id="GO:0099078">
    <property type="term" value="C:BORC complex"/>
    <property type="evidence" value="ECO:0007669"/>
    <property type="project" value="TreeGrafter"/>
</dbReference>
<evidence type="ECO:0000256" key="1">
    <source>
        <dbReference type="ARBA" id="ARBA00004122"/>
    </source>
</evidence>
<evidence type="ECO:0000313" key="8">
    <source>
        <dbReference type="EMBL" id="KAJ3040173.1"/>
    </source>
</evidence>
<dbReference type="InterPro" id="IPR018780">
    <property type="entry name" value="TBORCS5"/>
</dbReference>
<reference evidence="8" key="1">
    <citation type="submission" date="2020-05" db="EMBL/GenBank/DDBJ databases">
        <title>Phylogenomic resolution of chytrid fungi.</title>
        <authorList>
            <person name="Stajich J.E."/>
            <person name="Amses K."/>
            <person name="Simmons R."/>
            <person name="Seto K."/>
            <person name="Myers J."/>
            <person name="Bonds A."/>
            <person name="Quandt C.A."/>
            <person name="Barry K."/>
            <person name="Liu P."/>
            <person name="Grigoriev I."/>
            <person name="Longcore J.E."/>
            <person name="James T.Y."/>
        </authorList>
    </citation>
    <scope>NUCLEOTIDE SEQUENCE</scope>
    <source>
        <strain evidence="8">JEL0318</strain>
    </source>
</reference>